<sequence>MSYPKLDIDCFKIHHNAQLIIEQLALKNVSVTPVTKSCLGHPIIARVLIDAGASMLADSRVENIQRMVQGGITVPKMLIRTPMLSQIADVVAYCDITLNTEFQVIQQLSRVAKQLNIKHGVIIMVELGDLREGIMPNDVIGFIRKVILLPNIIIKGIGANFSCRYGVAPDDKNMQLLSDLADGIEATFGITLDIISAGNSSSINWVLDHQGGTRVNNLRVGEAIFLGCVPVEQNQIVGLYTDAITLTAEVIEAKIKPSLPWGHRGANAFGEKENLHDRGIVSQAILALGRQDVCITGLHPPDDMNIVSSSSDHLILETSKTSLIVGKNVQFGLDYSAVLSAMSSSSVHKAFHHDYKINGSRGTIALGSASQDIGPLAQH</sequence>
<dbReference type="PANTHER" id="PTHR30511">
    <property type="entry name" value="ALANINE RACEMASE"/>
    <property type="match status" value="1"/>
</dbReference>
<evidence type="ECO:0000313" key="5">
    <source>
        <dbReference type="EMBL" id="SHE97913.1"/>
    </source>
</evidence>
<evidence type="ECO:0000259" key="4">
    <source>
        <dbReference type="Pfam" id="PF01168"/>
    </source>
</evidence>
<keyword evidence="2" id="KW-0663">Pyridoxal phosphate</keyword>
<accession>A0A1M4XX85</accession>
<dbReference type="InterPro" id="IPR001608">
    <property type="entry name" value="Ala_racemase_N"/>
</dbReference>
<dbReference type="InterPro" id="IPR029066">
    <property type="entry name" value="PLP-binding_barrel"/>
</dbReference>
<name>A0A1M4XX85_VIBGA</name>
<comment type="cofactor">
    <cofactor evidence="1">
        <name>pyridoxal 5'-phosphate</name>
        <dbReference type="ChEBI" id="CHEBI:597326"/>
    </cofactor>
</comment>
<evidence type="ECO:0000256" key="3">
    <source>
        <dbReference type="ARBA" id="ARBA00023235"/>
    </source>
</evidence>
<dbReference type="GO" id="GO:0005829">
    <property type="term" value="C:cytosol"/>
    <property type="evidence" value="ECO:0007669"/>
    <property type="project" value="TreeGrafter"/>
</dbReference>
<reference evidence="6" key="1">
    <citation type="submission" date="2016-11" db="EMBL/GenBank/DDBJ databases">
        <authorList>
            <person name="Varghese N."/>
            <person name="Submissions S."/>
        </authorList>
    </citation>
    <scope>NUCLEOTIDE SEQUENCE [LARGE SCALE GENOMIC DNA]</scope>
    <source>
        <strain evidence="6">DSM 21264</strain>
    </source>
</reference>
<dbReference type="AlphaFoldDB" id="A0A1M4XX85"/>
<feature type="domain" description="Alanine racemase N-terminal" evidence="4">
    <location>
        <begin position="8"/>
        <end position="225"/>
    </location>
</feature>
<dbReference type="Gene3D" id="3.20.20.10">
    <property type="entry name" value="Alanine racemase"/>
    <property type="match status" value="1"/>
</dbReference>
<keyword evidence="6" id="KW-1185">Reference proteome</keyword>
<protein>
    <submittedName>
        <fullName evidence="5">Predicted amino acid racemase</fullName>
    </submittedName>
</protein>
<dbReference type="PANTHER" id="PTHR30511:SF3">
    <property type="entry name" value="LYSINE RACEMASE"/>
    <property type="match status" value="1"/>
</dbReference>
<evidence type="ECO:0000313" key="6">
    <source>
        <dbReference type="Proteomes" id="UP000184159"/>
    </source>
</evidence>
<dbReference type="GO" id="GO:0008784">
    <property type="term" value="F:alanine racemase activity"/>
    <property type="evidence" value="ECO:0007669"/>
    <property type="project" value="TreeGrafter"/>
</dbReference>
<gene>
    <name evidence="5" type="ORF">SAMN02745781_01201</name>
</gene>
<proteinExistence type="predicted"/>
<dbReference type="Pfam" id="PF01168">
    <property type="entry name" value="Ala_racemase_N"/>
    <property type="match status" value="1"/>
</dbReference>
<dbReference type="SUPFAM" id="SSF51419">
    <property type="entry name" value="PLP-binding barrel"/>
    <property type="match status" value="1"/>
</dbReference>
<keyword evidence="3" id="KW-0413">Isomerase</keyword>
<dbReference type="Proteomes" id="UP000184159">
    <property type="component" value="Unassembled WGS sequence"/>
</dbReference>
<evidence type="ECO:0000256" key="1">
    <source>
        <dbReference type="ARBA" id="ARBA00001933"/>
    </source>
</evidence>
<organism evidence="5 6">
    <name type="scientific">Vibrio gazogenes DSM 21264 = NBRC 103151</name>
    <dbReference type="NCBI Taxonomy" id="1123492"/>
    <lineage>
        <taxon>Bacteria</taxon>
        <taxon>Pseudomonadati</taxon>
        <taxon>Pseudomonadota</taxon>
        <taxon>Gammaproteobacteria</taxon>
        <taxon>Vibrionales</taxon>
        <taxon>Vibrionaceae</taxon>
        <taxon>Vibrio</taxon>
    </lineage>
</organism>
<dbReference type="GO" id="GO:0030170">
    <property type="term" value="F:pyridoxal phosphate binding"/>
    <property type="evidence" value="ECO:0007669"/>
    <property type="project" value="TreeGrafter"/>
</dbReference>
<dbReference type="CDD" id="cd06815">
    <property type="entry name" value="PLPDE_III_AR_like_1"/>
    <property type="match status" value="1"/>
</dbReference>
<dbReference type="RefSeq" id="WP_072956803.1">
    <property type="nucleotide sequence ID" value="NZ_FQUH01000004.1"/>
</dbReference>
<evidence type="ECO:0000256" key="2">
    <source>
        <dbReference type="ARBA" id="ARBA00022898"/>
    </source>
</evidence>
<dbReference type="InterPro" id="IPR000821">
    <property type="entry name" value="Ala_racemase"/>
</dbReference>
<dbReference type="EMBL" id="FQUH01000004">
    <property type="protein sequence ID" value="SHE97913.1"/>
    <property type="molecule type" value="Genomic_DNA"/>
</dbReference>